<evidence type="ECO:0000313" key="4">
    <source>
        <dbReference type="Proteomes" id="UP001191019"/>
    </source>
</evidence>
<dbReference type="InterPro" id="IPR038109">
    <property type="entry name" value="DNA_bind_recomb_sf"/>
</dbReference>
<protein>
    <submittedName>
        <fullName evidence="3">Transposon gamma-delta resolvase</fullName>
    </submittedName>
</protein>
<dbReference type="InterPro" id="IPR025827">
    <property type="entry name" value="Zn_ribbon_recom_dom"/>
</dbReference>
<dbReference type="SUPFAM" id="SSF53041">
    <property type="entry name" value="Resolvase-like"/>
    <property type="match status" value="1"/>
</dbReference>
<dbReference type="PANTHER" id="PTHR30461">
    <property type="entry name" value="DNA-INVERTASE FROM LAMBDOID PROPHAGE"/>
    <property type="match status" value="1"/>
</dbReference>
<dbReference type="Pfam" id="PF13408">
    <property type="entry name" value="Zn_ribbon_recom"/>
    <property type="match status" value="1"/>
</dbReference>
<organism evidence="3 4">
    <name type="scientific">Candidatus Nanosyncoccus alces</name>
    <dbReference type="NCBI Taxonomy" id="2171997"/>
    <lineage>
        <taxon>Bacteria</taxon>
        <taxon>Candidatus Saccharimonadota</taxon>
        <taxon>Candidatus Nanosyncoccalia</taxon>
        <taxon>Candidatus Nanosyncoccales</taxon>
        <taxon>Candidatus Nanosyncoccaceae</taxon>
        <taxon>Candidatus Nanosyncoccus</taxon>
    </lineage>
</organism>
<name>A0ABY0FP64_9BACT</name>
<reference evidence="3 4" key="2">
    <citation type="journal article" date="2020" name="Cell Rep.">
        <title>Acquisition and Adaptation of Ultra-small Parasitic Reduced Genome Bacteria to Mammalian Hosts.</title>
        <authorList>
            <person name="McLean J.S."/>
            <person name="Bor B."/>
            <person name="Kerns K.A."/>
            <person name="Liu Q."/>
            <person name="To T.T."/>
            <person name="Solden L."/>
            <person name="Hendrickson E.L."/>
            <person name="Wrighton K."/>
            <person name="Shi W."/>
            <person name="He X."/>
        </authorList>
    </citation>
    <scope>NUCLEOTIDE SEQUENCE [LARGE SCALE GENOMIC DNA]</scope>
    <source>
        <strain evidence="3 4">TM7_G3_2_Rum_HOT_351B</strain>
    </source>
</reference>
<dbReference type="InterPro" id="IPR050639">
    <property type="entry name" value="SSR_resolvase"/>
</dbReference>
<comment type="caution">
    <text evidence="3">The sequence shown here is derived from an EMBL/GenBank/DDBJ whole genome shotgun (WGS) entry which is preliminary data.</text>
</comment>
<dbReference type="RefSeq" id="WP_129734849.1">
    <property type="nucleotide sequence ID" value="NZ_PRLM01000003.1"/>
</dbReference>
<dbReference type="Gene3D" id="3.40.50.1390">
    <property type="entry name" value="Resolvase, N-terminal catalytic domain"/>
    <property type="match status" value="1"/>
</dbReference>
<dbReference type="CDD" id="cd00338">
    <property type="entry name" value="Ser_Recombinase"/>
    <property type="match status" value="1"/>
</dbReference>
<feature type="domain" description="Recombinase" evidence="2">
    <location>
        <begin position="186"/>
        <end position="312"/>
    </location>
</feature>
<reference evidence="3 4" key="1">
    <citation type="journal article" date="2018" name="bioRxiv">
        <title>Evidence of independent acquisition and adaption of ultra-small bacteria to human hosts across the highly diverse yet reduced genomes of the phylum Saccharibacteria.</title>
        <authorList>
            <person name="McLean J.S."/>
            <person name="Bor B."/>
            <person name="To T.T."/>
            <person name="Liu Q."/>
            <person name="Kearns K.A."/>
            <person name="Solden L.M."/>
            <person name="Wrighton K.C."/>
            <person name="He X."/>
            <person name="Shi W."/>
        </authorList>
    </citation>
    <scope>NUCLEOTIDE SEQUENCE [LARGE SCALE GENOMIC DNA]</scope>
    <source>
        <strain evidence="3 4">TM7_G3_2_Rum_HOT_351B</strain>
    </source>
</reference>
<evidence type="ECO:0000259" key="2">
    <source>
        <dbReference type="PROSITE" id="PS51737"/>
    </source>
</evidence>
<proteinExistence type="predicted"/>
<dbReference type="PROSITE" id="PS51736">
    <property type="entry name" value="RECOMBINASES_3"/>
    <property type="match status" value="1"/>
</dbReference>
<gene>
    <name evidence="3" type="primary">tnpR</name>
    <name evidence="3" type="ORF">G3RUM_00386</name>
</gene>
<dbReference type="Pfam" id="PF07508">
    <property type="entry name" value="Recombinase"/>
    <property type="match status" value="1"/>
</dbReference>
<accession>A0ABY0FP64</accession>
<dbReference type="PROSITE" id="PS51737">
    <property type="entry name" value="RECOMBINASE_DNA_BIND"/>
    <property type="match status" value="1"/>
</dbReference>
<dbReference type="InterPro" id="IPR011109">
    <property type="entry name" value="DNA_bind_recombinase_dom"/>
</dbReference>
<dbReference type="Proteomes" id="UP001191019">
    <property type="component" value="Unassembled WGS sequence"/>
</dbReference>
<feature type="domain" description="Resolvase/invertase-type recombinase catalytic" evidence="1">
    <location>
        <begin position="29"/>
        <end position="177"/>
    </location>
</feature>
<dbReference type="InterPro" id="IPR036162">
    <property type="entry name" value="Resolvase-like_N_sf"/>
</dbReference>
<dbReference type="InterPro" id="IPR006119">
    <property type="entry name" value="Resolv_N"/>
</dbReference>
<evidence type="ECO:0000313" key="3">
    <source>
        <dbReference type="EMBL" id="RYC74837.1"/>
    </source>
</evidence>
<evidence type="ECO:0000259" key="1">
    <source>
        <dbReference type="PROSITE" id="PS51736"/>
    </source>
</evidence>
<keyword evidence="4" id="KW-1185">Reference proteome</keyword>
<dbReference type="Gene3D" id="3.90.1750.20">
    <property type="entry name" value="Putative Large Serine Recombinase, Chain B, Domain 2"/>
    <property type="match status" value="1"/>
</dbReference>
<dbReference type="EMBL" id="PRLM01000003">
    <property type="protein sequence ID" value="RYC74837.1"/>
    <property type="molecule type" value="Genomic_DNA"/>
</dbReference>
<dbReference type="Pfam" id="PF00239">
    <property type="entry name" value="Resolvase"/>
    <property type="match status" value="1"/>
</dbReference>
<sequence>MSKDMKITVIESTKDLIQQTEDHASQKLRVAAYARVSTEQEEQQSSYEAQVNYYTAYIQNNPDWEFVGVFADEGITGTNTKKRDGFNLMIEKALNGEIDLILTKSISRFARNTVDTLQIVRQLKTAGVEVRFEKENLHTFDPKCEMMLTILASLAQEESRSISENVRWGKKRSMEEGKVSLAYSHFLGYRKGEDGRPEIIEEEAAIIRKIYELFLDGLTPKHIATYLTEQNIPTPTGKKVWYFSTVRSILTNEKYKGDALLQKTYTTDYLTKKVKKNNGEMKQYLVENSHEPIIEPEVFDLVQEKLKKYEQQTNRVQHYSPFASKIICGDCGGFYGRKTRYSQKGKPCRVSWYCNQKYNNEVKCSTQTLNELQIKAAFEKVLTKLGYPDLTFTEKLWNELVQNVIVYSNGKFLFNLKNGNQQEITLE</sequence>
<dbReference type="PANTHER" id="PTHR30461:SF23">
    <property type="entry name" value="DNA RECOMBINASE-RELATED"/>
    <property type="match status" value="1"/>
</dbReference>
<dbReference type="SMART" id="SM00857">
    <property type="entry name" value="Resolvase"/>
    <property type="match status" value="1"/>
</dbReference>